<evidence type="ECO:0000313" key="4">
    <source>
        <dbReference type="Proteomes" id="UP000321947"/>
    </source>
</evidence>
<dbReference type="EMBL" id="SSTE01021884">
    <property type="protein sequence ID" value="KAA0032006.1"/>
    <property type="molecule type" value="Genomic_DNA"/>
</dbReference>
<dbReference type="Proteomes" id="UP000321947">
    <property type="component" value="Unassembled WGS sequence"/>
</dbReference>
<proteinExistence type="predicted"/>
<dbReference type="EMBL" id="SSTD01008275">
    <property type="protein sequence ID" value="TYK16827.1"/>
    <property type="molecule type" value="Genomic_DNA"/>
</dbReference>
<gene>
    <name evidence="2" type="ORF">E5676_scaffold96G001020</name>
    <name evidence="1" type="ORF">E6C27_scaffold134G001040</name>
</gene>
<reference evidence="3 4" key="1">
    <citation type="submission" date="2019-08" db="EMBL/GenBank/DDBJ databases">
        <title>Draft genome sequences of two oriental melons (Cucumis melo L. var makuwa).</title>
        <authorList>
            <person name="Kwon S.-Y."/>
        </authorList>
    </citation>
    <scope>NUCLEOTIDE SEQUENCE [LARGE SCALE GENOMIC DNA]</scope>
    <source>
        <strain evidence="4">cv. Chang Bougi</strain>
        <strain evidence="3">cv. SW 3</strain>
        <tissue evidence="2">Leaf</tissue>
    </source>
</reference>
<organism evidence="2 4">
    <name type="scientific">Cucumis melo var. makuwa</name>
    <name type="common">Oriental melon</name>
    <dbReference type="NCBI Taxonomy" id="1194695"/>
    <lineage>
        <taxon>Eukaryota</taxon>
        <taxon>Viridiplantae</taxon>
        <taxon>Streptophyta</taxon>
        <taxon>Embryophyta</taxon>
        <taxon>Tracheophyta</taxon>
        <taxon>Spermatophyta</taxon>
        <taxon>Magnoliopsida</taxon>
        <taxon>eudicotyledons</taxon>
        <taxon>Gunneridae</taxon>
        <taxon>Pentapetalae</taxon>
        <taxon>rosids</taxon>
        <taxon>fabids</taxon>
        <taxon>Cucurbitales</taxon>
        <taxon>Cucurbitaceae</taxon>
        <taxon>Benincaseae</taxon>
        <taxon>Cucumis</taxon>
    </lineage>
</organism>
<comment type="caution">
    <text evidence="2">The sequence shown here is derived from an EMBL/GenBank/DDBJ whole genome shotgun (WGS) entry which is preliminary data.</text>
</comment>
<name>A0A5D3CYF8_CUCMM</name>
<accession>A0A5D3CYF8</accession>
<evidence type="ECO:0000313" key="3">
    <source>
        <dbReference type="Proteomes" id="UP000321393"/>
    </source>
</evidence>
<protein>
    <submittedName>
        <fullName evidence="2">LINE-1 retrotransposable element ORF2 protein</fullName>
    </submittedName>
</protein>
<dbReference type="OrthoDB" id="1743609at2759"/>
<evidence type="ECO:0000313" key="2">
    <source>
        <dbReference type="EMBL" id="TYK16827.1"/>
    </source>
</evidence>
<dbReference type="Proteomes" id="UP000321393">
    <property type="component" value="Unassembled WGS sequence"/>
</dbReference>
<evidence type="ECO:0000313" key="1">
    <source>
        <dbReference type="EMBL" id="KAA0032006.1"/>
    </source>
</evidence>
<sequence length="148" mass="17591">MALVLPNQPHALSRKVISGKYKASYAGEIPYKSKHNSSRAPWFSIKKGLNWFKRNYKWEVNNGENLCFLYKNWTNRDPLFKAFPKTFALAIDKNATIKDRWDYARKAWTLDFIRTLNERETNTWNYIKGDSIFSTRKRMQQANMESQQ</sequence>
<dbReference type="AlphaFoldDB" id="A0A5D3CYF8"/>